<evidence type="ECO:0000313" key="3">
    <source>
        <dbReference type="Proteomes" id="UP000523087"/>
    </source>
</evidence>
<proteinExistence type="predicted"/>
<feature type="transmembrane region" description="Helical" evidence="1">
    <location>
        <begin position="227"/>
        <end position="247"/>
    </location>
</feature>
<dbReference type="AlphaFoldDB" id="A0A7V9Z3R4"/>
<feature type="transmembrane region" description="Helical" evidence="1">
    <location>
        <begin position="202"/>
        <end position="221"/>
    </location>
</feature>
<evidence type="ECO:0000313" key="2">
    <source>
        <dbReference type="EMBL" id="MBA2873492.1"/>
    </source>
</evidence>
<organism evidence="2 3">
    <name type="scientific">Thermaerobacillus caldiproteolyticus</name>
    <dbReference type="NCBI Taxonomy" id="247480"/>
    <lineage>
        <taxon>Bacteria</taxon>
        <taxon>Bacillati</taxon>
        <taxon>Bacillota</taxon>
        <taxon>Bacilli</taxon>
        <taxon>Bacillales</taxon>
        <taxon>Anoxybacillaceae</taxon>
        <taxon>Thermaerobacillus</taxon>
    </lineage>
</organism>
<gene>
    <name evidence="2" type="ORF">HNR31_000244</name>
</gene>
<sequence length="258" mass="29248">MNMFIQLWKSLYSPKDIARFRFQKIGKAILYVFLLALIFTLPLTYHFTTSFLEGIRYTSSLLKNEIPAFTIENGELHSSATQPIVIDEHGLTIVFDSTGQVTKEEVERSGNAIGLLKHEAVLVANNQTQYYSYAMLPEITLTNQDVHTFIETLQSLLPVLVPLTFLLLYLFTSASKFVGVSVLAFIGLILRSTLDKKITYRHTWVMSAYAVTLSTVFFAIMEALQAVVPYAPFIHWFVSITVLFLAIKEIPSAKIHRE</sequence>
<accession>A0A7V9Z3R4</accession>
<comment type="caution">
    <text evidence="2">The sequence shown here is derived from an EMBL/GenBank/DDBJ whole genome shotgun (WGS) entry which is preliminary data.</text>
</comment>
<feature type="transmembrane region" description="Helical" evidence="1">
    <location>
        <begin position="166"/>
        <end position="190"/>
    </location>
</feature>
<dbReference type="RefSeq" id="WP_181554420.1">
    <property type="nucleotide sequence ID" value="NZ_JACDUT010000001.1"/>
</dbReference>
<keyword evidence="1" id="KW-0472">Membrane</keyword>
<keyword evidence="1" id="KW-1133">Transmembrane helix</keyword>
<protein>
    <submittedName>
        <fullName evidence="2">Heme exporter protein D</fullName>
    </submittedName>
</protein>
<keyword evidence="3" id="KW-1185">Reference proteome</keyword>
<keyword evidence="1" id="KW-0812">Transmembrane</keyword>
<evidence type="ECO:0000256" key="1">
    <source>
        <dbReference type="SAM" id="Phobius"/>
    </source>
</evidence>
<dbReference type="EMBL" id="JACDUT010000001">
    <property type="protein sequence ID" value="MBA2873492.1"/>
    <property type="molecule type" value="Genomic_DNA"/>
</dbReference>
<dbReference type="InterPro" id="IPR009574">
    <property type="entry name" value="DUF1189"/>
</dbReference>
<reference evidence="2 3" key="1">
    <citation type="submission" date="2020-07" db="EMBL/GenBank/DDBJ databases">
        <title>Genomic Encyclopedia of Type Strains, Phase IV (KMG-IV): sequencing the most valuable type-strain genomes for metagenomic binning, comparative biology and taxonomic classification.</title>
        <authorList>
            <person name="Goeker M."/>
        </authorList>
    </citation>
    <scope>NUCLEOTIDE SEQUENCE [LARGE SCALE GENOMIC DNA]</scope>
    <source>
        <strain evidence="2 3">DSM 15730</strain>
    </source>
</reference>
<dbReference type="Pfam" id="PF06691">
    <property type="entry name" value="DUF1189"/>
    <property type="match status" value="1"/>
</dbReference>
<dbReference type="Proteomes" id="UP000523087">
    <property type="component" value="Unassembled WGS sequence"/>
</dbReference>
<feature type="transmembrane region" description="Helical" evidence="1">
    <location>
        <begin position="28"/>
        <end position="47"/>
    </location>
</feature>
<name>A0A7V9Z3R4_9BACL</name>